<feature type="binding site" evidence="8">
    <location>
        <begin position="214"/>
        <end position="215"/>
    </location>
    <ligand>
        <name>D-glyceraldehyde 3-phosphate</name>
        <dbReference type="ChEBI" id="CHEBI:59776"/>
    </ligand>
</feature>
<evidence type="ECO:0000313" key="15">
    <source>
        <dbReference type="Proteomes" id="UP000008204"/>
    </source>
</evidence>
<evidence type="ECO:0000259" key="13">
    <source>
        <dbReference type="SMART" id="SM00846"/>
    </source>
</evidence>
<feature type="binding site" evidence="8">
    <location>
        <begin position="154"/>
        <end position="156"/>
    </location>
    <ligand>
        <name>D-glyceraldehyde 3-phosphate</name>
        <dbReference type="ChEBI" id="CHEBI:59776"/>
    </ligand>
</feature>
<evidence type="ECO:0000256" key="2">
    <source>
        <dbReference type="ARBA" id="ARBA00007406"/>
    </source>
</evidence>
<dbReference type="Pfam" id="PF00044">
    <property type="entry name" value="Gp_dh_N"/>
    <property type="match status" value="1"/>
</dbReference>
<comment type="subunit">
    <text evidence="3">Homotetramer.</text>
</comment>
<evidence type="ECO:0000256" key="8">
    <source>
        <dbReference type="PIRSR" id="PIRSR000149-2"/>
    </source>
</evidence>
<evidence type="ECO:0000256" key="12">
    <source>
        <dbReference type="RuleBase" id="RU361160"/>
    </source>
</evidence>
<dbReference type="InterPro" id="IPR020831">
    <property type="entry name" value="GlycerAld/Erythrose_P_DH"/>
</dbReference>
<dbReference type="OrthoDB" id="9803304at2"/>
<dbReference type="RefSeq" id="WP_012595002.1">
    <property type="nucleotide sequence ID" value="NC_011726.1"/>
</dbReference>
<dbReference type="Proteomes" id="UP000008204">
    <property type="component" value="Chromosome"/>
</dbReference>
<evidence type="ECO:0000256" key="9">
    <source>
        <dbReference type="PIRSR" id="PIRSR000149-3"/>
    </source>
</evidence>
<keyword evidence="5 9" id="KW-0520">NAD</keyword>
<accession>B7JW40</accession>
<dbReference type="Gene3D" id="3.40.50.720">
    <property type="entry name" value="NAD(P)-binding Rossmann-like Domain"/>
    <property type="match status" value="1"/>
</dbReference>
<dbReference type="NCBIfam" id="TIGR01534">
    <property type="entry name" value="GAPDH-I"/>
    <property type="match status" value="1"/>
</dbReference>
<keyword evidence="9" id="KW-0547">Nucleotide-binding</keyword>
<feature type="binding site" evidence="9">
    <location>
        <begin position="13"/>
        <end position="14"/>
    </location>
    <ligand>
        <name>NAD(+)</name>
        <dbReference type="ChEBI" id="CHEBI:57540"/>
    </ligand>
</feature>
<dbReference type="PROSITE" id="PS00071">
    <property type="entry name" value="GAPDH"/>
    <property type="match status" value="1"/>
</dbReference>
<sequence length="345" mass="37223">MTTVKVGINGFGRIGRLVFRAGIHNPDFEFLGINDLVPPDNIAYLLKYDSTHGRFDGTVEAKEDGIVVNGKFIPCFSIRDPEQLPWGEKGIDYVVESTGLFTTHDTASKHLKAGAKRVVISAPTKDPDQVKTIVIGVNDCEYDPAKHQIVSNASCTTNCLAPVAKVINDNFGLAEGLMTTVHAMTATQPTVDGPSKKDFRGGRGAAQNIIPASTGAAKAVTLVIPELKGKLTGMAFRVPTPNVSVVDLTFKTEKTTSYQAICDAMKAASQGAFKGILGYTDEEVVSMDFTGDHHSSIFDANAGIELNSNFFKVVSWYDNEWGYSSRMLDLMKMMAAKEVKAMAAV</sequence>
<name>B7JW40_RIPO1</name>
<dbReference type="SUPFAM" id="SSF51735">
    <property type="entry name" value="NAD(P)-binding Rossmann-fold domains"/>
    <property type="match status" value="1"/>
</dbReference>
<dbReference type="GO" id="GO:0006006">
    <property type="term" value="P:glucose metabolic process"/>
    <property type="evidence" value="ECO:0007669"/>
    <property type="project" value="InterPro"/>
</dbReference>
<evidence type="ECO:0000256" key="5">
    <source>
        <dbReference type="ARBA" id="ARBA00023027"/>
    </source>
</evidence>
<dbReference type="GO" id="GO:0050661">
    <property type="term" value="F:NADP binding"/>
    <property type="evidence" value="ECO:0007669"/>
    <property type="project" value="InterPro"/>
</dbReference>
<evidence type="ECO:0000256" key="7">
    <source>
        <dbReference type="PIRSR" id="PIRSR000149-1"/>
    </source>
</evidence>
<dbReference type="PANTHER" id="PTHR10836:SF76">
    <property type="entry name" value="GLYCERALDEHYDE-3-PHOSPHATE DEHYDROGENASE-RELATED"/>
    <property type="match status" value="1"/>
</dbReference>
<evidence type="ECO:0000313" key="14">
    <source>
        <dbReference type="EMBL" id="ACK65729.1"/>
    </source>
</evidence>
<dbReference type="CDD" id="cd18126">
    <property type="entry name" value="GAPDH_I_C"/>
    <property type="match status" value="1"/>
</dbReference>
<dbReference type="InterPro" id="IPR020830">
    <property type="entry name" value="GlycerAld_3-P_DH_AS"/>
</dbReference>
<dbReference type="InterPro" id="IPR020829">
    <property type="entry name" value="GlycerAld_3-P_DH_cat"/>
</dbReference>
<evidence type="ECO:0000256" key="6">
    <source>
        <dbReference type="ARBA" id="ARBA00047698"/>
    </source>
</evidence>
<proteinExistence type="inferred from homology"/>
<comment type="function">
    <text evidence="1">Catalyzes the oxidative phosphorylation of glyceraldehyde 3-phosphate (G3P) to 1,3-bisphosphoglycerate (BPG) using the cofactor NAD. The first reaction step involves the formation of a hemiacetal intermediate between G3P and a cysteine residue, and this hemiacetal intermediate is then oxidized to a thioester, with concomitant reduction of NAD to NADH. The reduced NADH is then exchanged with the second NAD, and the thioester is attacked by a nucleophilic inorganic phosphate to produce BPG.</text>
</comment>
<feature type="binding site" evidence="9">
    <location>
        <position position="121"/>
    </location>
    <ligand>
        <name>NAD(+)</name>
        <dbReference type="ChEBI" id="CHEBI:57540"/>
    </ligand>
</feature>
<dbReference type="CDD" id="cd05214">
    <property type="entry name" value="GAPDH_I_N"/>
    <property type="match status" value="1"/>
</dbReference>
<feature type="binding site" evidence="9">
    <location>
        <position position="79"/>
    </location>
    <ligand>
        <name>NAD(+)</name>
        <dbReference type="ChEBI" id="CHEBI:57540"/>
    </ligand>
</feature>
<dbReference type="AlphaFoldDB" id="B7JW40"/>
<feature type="domain" description="Glyceraldehyde 3-phosphate dehydrogenase NAD(P) binding" evidence="13">
    <location>
        <begin position="4"/>
        <end position="155"/>
    </location>
</feature>
<dbReference type="SUPFAM" id="SSF55347">
    <property type="entry name" value="Glyceraldehyde-3-phosphate dehydrogenase-like, C-terminal domain"/>
    <property type="match status" value="1"/>
</dbReference>
<dbReference type="FunFam" id="3.30.360.10:FF:000001">
    <property type="entry name" value="Glyceraldehyde-3-phosphate dehydrogenase"/>
    <property type="match status" value="1"/>
</dbReference>
<dbReference type="EC" id="1.2.1.-" evidence="12"/>
<dbReference type="PRINTS" id="PR00078">
    <property type="entry name" value="G3PDHDRGNASE"/>
</dbReference>
<dbReference type="InterPro" id="IPR036291">
    <property type="entry name" value="NAD(P)-bd_dom_sf"/>
</dbReference>
<dbReference type="Gene3D" id="3.30.360.10">
    <property type="entry name" value="Dihydrodipicolinate Reductase, domain 2"/>
    <property type="match status" value="1"/>
</dbReference>
<protein>
    <recommendedName>
        <fullName evidence="12">Glyceraldehyde-3-phosphate dehydrogenase</fullName>
        <ecNumber evidence="12">1.2.1.-</ecNumber>
    </recommendedName>
</protein>
<organism evidence="14 15">
    <name type="scientific">Rippkaea orientalis (strain PCC 8801 / RF-1)</name>
    <name type="common">Cyanothece sp. (strain PCC 8801)</name>
    <dbReference type="NCBI Taxonomy" id="41431"/>
    <lineage>
        <taxon>Bacteria</taxon>
        <taxon>Bacillati</taxon>
        <taxon>Cyanobacteriota</taxon>
        <taxon>Cyanophyceae</taxon>
        <taxon>Oscillatoriophycideae</taxon>
        <taxon>Chroococcales</taxon>
        <taxon>Aphanothecaceae</taxon>
        <taxon>Rippkaea</taxon>
        <taxon>Rippkaea orientalis</taxon>
    </lineage>
</organism>
<keyword evidence="4 12" id="KW-0560">Oxidoreductase</keyword>
<dbReference type="HOGENOM" id="CLU_030140_0_1_3"/>
<evidence type="ECO:0000256" key="11">
    <source>
        <dbReference type="RuleBase" id="RU000397"/>
    </source>
</evidence>
<feature type="site" description="Activates thiol group during catalysis" evidence="10">
    <location>
        <position position="182"/>
    </location>
</feature>
<evidence type="ECO:0000256" key="3">
    <source>
        <dbReference type="ARBA" id="ARBA00011881"/>
    </source>
</evidence>
<dbReference type="GO" id="GO:0004365">
    <property type="term" value="F:glyceraldehyde-3-phosphate dehydrogenase (NAD+) (phosphorylating) activity"/>
    <property type="evidence" value="ECO:0007669"/>
    <property type="project" value="UniProtKB-EC"/>
</dbReference>
<evidence type="ECO:0000256" key="4">
    <source>
        <dbReference type="ARBA" id="ARBA00023002"/>
    </source>
</evidence>
<feature type="binding site" evidence="9">
    <location>
        <position position="319"/>
    </location>
    <ligand>
        <name>NAD(+)</name>
        <dbReference type="ChEBI" id="CHEBI:57540"/>
    </ligand>
</feature>
<evidence type="ECO:0000256" key="10">
    <source>
        <dbReference type="PIRSR" id="PIRSR000149-4"/>
    </source>
</evidence>
<dbReference type="InterPro" id="IPR006424">
    <property type="entry name" value="Glyceraldehyde-3-P_DH_1"/>
</dbReference>
<dbReference type="EMBL" id="CP001287">
    <property type="protein sequence ID" value="ACK65729.1"/>
    <property type="molecule type" value="Genomic_DNA"/>
</dbReference>
<dbReference type="GO" id="GO:0051287">
    <property type="term" value="F:NAD binding"/>
    <property type="evidence" value="ECO:0007669"/>
    <property type="project" value="InterPro"/>
</dbReference>
<dbReference type="Pfam" id="PF02800">
    <property type="entry name" value="Gp_dh_C"/>
    <property type="match status" value="1"/>
</dbReference>
<evidence type="ECO:0000256" key="1">
    <source>
        <dbReference type="ARBA" id="ARBA00003501"/>
    </source>
</evidence>
<dbReference type="InterPro" id="IPR020828">
    <property type="entry name" value="GlycerAld_3-P_DH_NAD(P)-bd"/>
</dbReference>
<gene>
    <name evidence="14" type="ordered locus">PCC8801_1679</name>
</gene>
<feature type="active site" description="Nucleophile" evidence="7">
    <location>
        <position position="155"/>
    </location>
</feature>
<dbReference type="FunFam" id="3.40.50.720:FF:000001">
    <property type="entry name" value="Glyceraldehyde-3-phosphate dehydrogenase"/>
    <property type="match status" value="1"/>
</dbReference>
<feature type="binding site" evidence="8">
    <location>
        <position position="185"/>
    </location>
    <ligand>
        <name>D-glyceraldehyde 3-phosphate</name>
        <dbReference type="ChEBI" id="CHEBI:59776"/>
    </ligand>
</feature>
<dbReference type="eggNOG" id="COG0057">
    <property type="taxonomic scope" value="Bacteria"/>
</dbReference>
<feature type="binding site" evidence="8">
    <location>
        <position position="237"/>
    </location>
    <ligand>
        <name>D-glyceraldehyde 3-phosphate</name>
        <dbReference type="ChEBI" id="CHEBI:59776"/>
    </ligand>
</feature>
<dbReference type="STRING" id="41431.PCC8801_1679"/>
<feature type="binding site" evidence="9">
    <location>
        <position position="35"/>
    </location>
    <ligand>
        <name>NAD(+)</name>
        <dbReference type="ChEBI" id="CHEBI:57540"/>
    </ligand>
</feature>
<dbReference type="KEGG" id="cyp:PCC8801_1679"/>
<dbReference type="PIRSF" id="PIRSF000149">
    <property type="entry name" value="GAP_DH"/>
    <property type="match status" value="1"/>
</dbReference>
<dbReference type="SMART" id="SM00846">
    <property type="entry name" value="Gp_dh_N"/>
    <property type="match status" value="1"/>
</dbReference>
<comment type="catalytic activity">
    <reaction evidence="6">
        <text>D-glyceraldehyde 3-phosphate + phosphate + NAD(+) = (2R)-3-phospho-glyceroyl phosphate + NADH + H(+)</text>
        <dbReference type="Rhea" id="RHEA:10300"/>
        <dbReference type="ChEBI" id="CHEBI:15378"/>
        <dbReference type="ChEBI" id="CHEBI:43474"/>
        <dbReference type="ChEBI" id="CHEBI:57540"/>
        <dbReference type="ChEBI" id="CHEBI:57604"/>
        <dbReference type="ChEBI" id="CHEBI:57945"/>
        <dbReference type="ChEBI" id="CHEBI:59776"/>
        <dbReference type="EC" id="1.2.1.12"/>
    </reaction>
</comment>
<comment type="similarity">
    <text evidence="2 11">Belongs to the glyceraldehyde-3-phosphate dehydrogenase family.</text>
</comment>
<dbReference type="PANTHER" id="PTHR10836">
    <property type="entry name" value="GLYCERALDEHYDE 3-PHOSPHATE DEHYDROGENASE"/>
    <property type="match status" value="1"/>
</dbReference>
<reference evidence="15" key="1">
    <citation type="journal article" date="2011" name="MBio">
        <title>Novel metabolic attributes of the genus Cyanothece, comprising a group of unicellular nitrogen-fixing Cyanobacteria.</title>
        <authorList>
            <person name="Bandyopadhyay A."/>
            <person name="Elvitigala T."/>
            <person name="Welsh E."/>
            <person name="Stockel J."/>
            <person name="Liberton M."/>
            <person name="Min H."/>
            <person name="Sherman L.A."/>
            <person name="Pakrasi H.B."/>
        </authorList>
    </citation>
    <scope>NUCLEOTIDE SEQUENCE [LARGE SCALE GENOMIC DNA]</scope>
    <source>
        <strain evidence="15">PCC 8801</strain>
    </source>
</reference>
<keyword evidence="15" id="KW-1185">Reference proteome</keyword>